<evidence type="ECO:0000256" key="2">
    <source>
        <dbReference type="ARBA" id="ARBA00010100"/>
    </source>
</evidence>
<feature type="transmembrane region" description="Helical" evidence="8">
    <location>
        <begin position="39"/>
        <end position="56"/>
    </location>
</feature>
<keyword evidence="4 8" id="KW-1003">Cell membrane</keyword>
<feature type="transmembrane region" description="Helical" evidence="8">
    <location>
        <begin position="516"/>
        <end position="543"/>
    </location>
</feature>
<evidence type="ECO:0000256" key="4">
    <source>
        <dbReference type="ARBA" id="ARBA00022475"/>
    </source>
</evidence>
<keyword evidence="10" id="KW-1185">Reference proteome</keyword>
<comment type="caution">
    <text evidence="9">The sequence shown here is derived from an EMBL/GenBank/DDBJ whole genome shotgun (WGS) entry which is preliminary data.</text>
</comment>
<dbReference type="RefSeq" id="WP_337336503.1">
    <property type="nucleotide sequence ID" value="NZ_JBBDGL010000001.1"/>
</dbReference>
<feature type="transmembrane region" description="Helical" evidence="8">
    <location>
        <begin position="224"/>
        <end position="244"/>
    </location>
</feature>
<evidence type="ECO:0000256" key="8">
    <source>
        <dbReference type="RuleBase" id="RU365092"/>
    </source>
</evidence>
<feature type="transmembrane region" description="Helical" evidence="8">
    <location>
        <begin position="423"/>
        <end position="445"/>
    </location>
</feature>
<evidence type="ECO:0000256" key="3">
    <source>
        <dbReference type="ARBA" id="ARBA00022448"/>
    </source>
</evidence>
<feature type="transmembrane region" description="Helical" evidence="8">
    <location>
        <begin position="352"/>
        <end position="374"/>
    </location>
</feature>
<name>A0ABU8LP65_9MICO</name>
<dbReference type="PANTHER" id="PTHR30003">
    <property type="entry name" value="L-LACTATE PERMEASE"/>
    <property type="match status" value="1"/>
</dbReference>
<evidence type="ECO:0000256" key="7">
    <source>
        <dbReference type="ARBA" id="ARBA00023136"/>
    </source>
</evidence>
<feature type="transmembrane region" description="Helical" evidence="8">
    <location>
        <begin position="68"/>
        <end position="89"/>
    </location>
</feature>
<dbReference type="NCBIfam" id="TIGR00795">
    <property type="entry name" value="lctP"/>
    <property type="match status" value="1"/>
</dbReference>
<evidence type="ECO:0000256" key="5">
    <source>
        <dbReference type="ARBA" id="ARBA00022692"/>
    </source>
</evidence>
<comment type="similarity">
    <text evidence="2 8">Belongs to the lactate permease family.</text>
</comment>
<accession>A0ABU8LP65</accession>
<protein>
    <recommendedName>
        <fullName evidence="8">L-lactate permease</fullName>
    </recommendedName>
</protein>
<dbReference type="Proteomes" id="UP001368654">
    <property type="component" value="Unassembled WGS sequence"/>
</dbReference>
<evidence type="ECO:0000256" key="6">
    <source>
        <dbReference type="ARBA" id="ARBA00022989"/>
    </source>
</evidence>
<keyword evidence="5 8" id="KW-0812">Transmembrane</keyword>
<feature type="transmembrane region" description="Helical" evidence="8">
    <location>
        <begin position="157"/>
        <end position="177"/>
    </location>
</feature>
<evidence type="ECO:0000313" key="10">
    <source>
        <dbReference type="Proteomes" id="UP001368654"/>
    </source>
</evidence>
<feature type="transmembrane region" description="Helical" evidence="8">
    <location>
        <begin position="487"/>
        <end position="504"/>
    </location>
</feature>
<feature type="transmembrane region" description="Helical" evidence="8">
    <location>
        <begin position="288"/>
        <end position="310"/>
    </location>
</feature>
<keyword evidence="7 8" id="KW-0472">Membrane</keyword>
<comment type="caution">
    <text evidence="8">Lacks conserved residue(s) required for the propagation of feature annotation.</text>
</comment>
<dbReference type="InterPro" id="IPR003804">
    <property type="entry name" value="Lactate_perm"/>
</dbReference>
<feature type="transmembrane region" description="Helical" evidence="8">
    <location>
        <begin position="250"/>
        <end position="267"/>
    </location>
</feature>
<dbReference type="Pfam" id="PF02652">
    <property type="entry name" value="Lactate_perm"/>
    <property type="match status" value="1"/>
</dbReference>
<proteinExistence type="inferred from homology"/>
<comment type="subcellular location">
    <subcellularLocation>
        <location evidence="1 8">Cell membrane</location>
        <topology evidence="1 8">Multi-pass membrane protein</topology>
    </subcellularLocation>
</comment>
<comment type="function">
    <text evidence="8">Uptake of L-lactate across the membrane. Can also transport D-lactate and glycolate.</text>
</comment>
<dbReference type="PANTHER" id="PTHR30003:SF5">
    <property type="entry name" value="L-LACTATE PERMEASE"/>
    <property type="match status" value="1"/>
</dbReference>
<keyword evidence="3 8" id="KW-0813">Transport</keyword>
<keyword evidence="6 8" id="KW-1133">Transmembrane helix</keyword>
<feature type="transmembrane region" description="Helical" evidence="8">
    <location>
        <begin position="189"/>
        <end position="212"/>
    </location>
</feature>
<gene>
    <name evidence="9" type="ORF">WDU96_00375</name>
</gene>
<organism evidence="9 10">
    <name type="scientific">Microbacterium marmarense</name>
    <dbReference type="NCBI Taxonomy" id="3122051"/>
    <lineage>
        <taxon>Bacteria</taxon>
        <taxon>Bacillati</taxon>
        <taxon>Actinomycetota</taxon>
        <taxon>Actinomycetes</taxon>
        <taxon>Micrococcales</taxon>
        <taxon>Microbacteriaceae</taxon>
        <taxon>Microbacterium</taxon>
    </lineage>
</organism>
<evidence type="ECO:0000313" key="9">
    <source>
        <dbReference type="EMBL" id="MEJ1154052.1"/>
    </source>
</evidence>
<dbReference type="EMBL" id="JBBDGL010000001">
    <property type="protein sequence ID" value="MEJ1154052.1"/>
    <property type="molecule type" value="Genomic_DNA"/>
</dbReference>
<feature type="transmembrane region" description="Helical" evidence="8">
    <location>
        <begin position="116"/>
        <end position="145"/>
    </location>
</feature>
<reference evidence="9 10" key="1">
    <citation type="submission" date="2024-02" db="EMBL/GenBank/DDBJ databases">
        <authorList>
            <person name="Saticioglu I.B."/>
        </authorList>
    </citation>
    <scope>NUCLEOTIDE SEQUENCE [LARGE SCALE GENOMIC DNA]</scope>
    <source>
        <strain evidence="9 10">Mu-86</strain>
    </source>
</reference>
<feature type="transmembrane region" description="Helical" evidence="8">
    <location>
        <begin position="322"/>
        <end position="340"/>
    </location>
</feature>
<feature type="transmembrane region" description="Helical" evidence="8">
    <location>
        <begin position="12"/>
        <end position="33"/>
    </location>
</feature>
<sequence length="544" mass="56768">MWSQTIDPVGQLWLSALIAVIPIMVFLLCLVVVKMKGITAALIAVGLEIIVAIWPFGMPLPSVAGAGLLGILTAIWPIAYIIVMAVWLYKLTVASGRFDIIRTSISGVSPDQRVQVLLISFGFGAFLEGAAGFGVPIAICAALLVQLGFKPVKAAMLSLVANVAAGAYGAIGIPVIVGAQVGDVELMALSAQMVLVLQLVALATPFLLVMILDGWRGVRETWPITLAVSVGYSAVQAGILLTLGPELADILPGLIAMVIVFVVCRSWKPRNIYREGGGEIPTPVKQDFGDVVVAWSPFYILTAVIFVWSIPWFKSLFAADGPLAWLVYSVPIPGVTGVIVPAGSDEATTAAWAFTPVNATGTAILIAILITFFTTPQLSVKDLGQQFIGTIRELWKPIVLIALILVVANIANYSGGSASIGNALAGVGLIFPLFAPIIGWFGVFITGSVVNNNTLFAHLQAVTAQQIGVDPTLLVAANTAGGTAAKLVSPQSIAIAAGAVGLIGREGEILRSTIKYSLGILAFICVWVMLLSLVLPAGASVAIG</sequence>
<feature type="transmembrane region" description="Helical" evidence="8">
    <location>
        <begin position="394"/>
        <end position="411"/>
    </location>
</feature>
<evidence type="ECO:0000256" key="1">
    <source>
        <dbReference type="ARBA" id="ARBA00004651"/>
    </source>
</evidence>